<organism evidence="1 2">
    <name type="scientific">Schistosoma mattheei</name>
    <dbReference type="NCBI Taxonomy" id="31246"/>
    <lineage>
        <taxon>Eukaryota</taxon>
        <taxon>Metazoa</taxon>
        <taxon>Spiralia</taxon>
        <taxon>Lophotrochozoa</taxon>
        <taxon>Platyhelminthes</taxon>
        <taxon>Trematoda</taxon>
        <taxon>Digenea</taxon>
        <taxon>Strigeidida</taxon>
        <taxon>Schistosomatoidea</taxon>
        <taxon>Schistosomatidae</taxon>
        <taxon>Schistosoma</taxon>
    </lineage>
</organism>
<dbReference type="AlphaFoldDB" id="A0AA85BZP2"/>
<accession>A0AA85BZP2</accession>
<dbReference type="WBParaSite" id="SMTH1_8370.1">
    <property type="protein sequence ID" value="SMTH1_8370.1"/>
    <property type="gene ID" value="SMTH1_8370"/>
</dbReference>
<proteinExistence type="predicted"/>
<name>A0AA85BZP2_9TREM</name>
<protein>
    <submittedName>
        <fullName evidence="2">Uncharacterized protein</fullName>
    </submittedName>
</protein>
<reference evidence="2" key="1">
    <citation type="submission" date="2023-11" db="UniProtKB">
        <authorList>
            <consortium name="WormBaseParasite"/>
        </authorList>
    </citation>
    <scope>IDENTIFICATION</scope>
</reference>
<evidence type="ECO:0000313" key="1">
    <source>
        <dbReference type="Proteomes" id="UP000050791"/>
    </source>
</evidence>
<dbReference type="Proteomes" id="UP000050791">
    <property type="component" value="Unassembled WGS sequence"/>
</dbReference>
<sequence>MTAYLSCTNNKRLGIDQRMILSDVEIDYRKKPDLEYSCVKILLLAVKRVDDLGLVVSEVGIIPQNTEVSKTTTYM</sequence>
<evidence type="ECO:0000313" key="2">
    <source>
        <dbReference type="WBParaSite" id="SMTH1_8370.1"/>
    </source>
</evidence>